<evidence type="ECO:0000259" key="10">
    <source>
        <dbReference type="Pfam" id="PF00696"/>
    </source>
</evidence>
<feature type="region of interest" description="Disordered" evidence="8">
    <location>
        <begin position="35"/>
        <end position="57"/>
    </location>
</feature>
<dbReference type="InterPro" id="IPR018042">
    <property type="entry name" value="Aspartate_kinase_CS"/>
</dbReference>
<evidence type="ECO:0000256" key="2">
    <source>
        <dbReference type="ARBA" id="ARBA00022679"/>
    </source>
</evidence>
<evidence type="ECO:0000256" key="6">
    <source>
        <dbReference type="RuleBase" id="RU003448"/>
    </source>
</evidence>
<evidence type="ECO:0000256" key="5">
    <source>
        <dbReference type="ARBA" id="ARBA00022840"/>
    </source>
</evidence>
<comment type="pathway">
    <text evidence="7">Amino-acid biosynthesis; L-lysine biosynthesis via DAP pathway; (S)-tetrahydrodipicolinate from L-aspartate: step 1/4.</text>
</comment>
<dbReference type="Pfam" id="PF00696">
    <property type="entry name" value="AA_kinase"/>
    <property type="match status" value="1"/>
</dbReference>
<comment type="pathway">
    <text evidence="7">Amino-acid biosynthesis; L-methionine biosynthesis via de novo pathway; L-homoserine from L-aspartate: step 1/3.</text>
</comment>
<dbReference type="UniPathway" id="UPA00034">
    <property type="reaction ID" value="UER00015"/>
</dbReference>
<keyword evidence="9" id="KW-0732">Signal</keyword>
<evidence type="ECO:0000256" key="1">
    <source>
        <dbReference type="ARBA" id="ARBA00010122"/>
    </source>
</evidence>
<dbReference type="UniPathway" id="UPA00050">
    <property type="reaction ID" value="UER00461"/>
</dbReference>
<dbReference type="Gene3D" id="1.20.120.1320">
    <property type="entry name" value="Aspartokinase, catalytic domain"/>
    <property type="match status" value="1"/>
</dbReference>
<keyword evidence="3" id="KW-0547">Nucleotide-binding</keyword>
<evidence type="ECO:0000256" key="3">
    <source>
        <dbReference type="ARBA" id="ARBA00022741"/>
    </source>
</evidence>
<organism evidence="11 12">
    <name type="scientific">Ectocarpus siliculosus</name>
    <name type="common">Brown alga</name>
    <name type="synonym">Conferva siliculosa</name>
    <dbReference type="NCBI Taxonomy" id="2880"/>
    <lineage>
        <taxon>Eukaryota</taxon>
        <taxon>Sar</taxon>
        <taxon>Stramenopiles</taxon>
        <taxon>Ochrophyta</taxon>
        <taxon>PX clade</taxon>
        <taxon>Phaeophyceae</taxon>
        <taxon>Ectocarpales</taxon>
        <taxon>Ectocarpaceae</taxon>
        <taxon>Ectocarpus</taxon>
    </lineage>
</organism>
<evidence type="ECO:0000313" key="11">
    <source>
        <dbReference type="EMBL" id="CBJ32322.1"/>
    </source>
</evidence>
<evidence type="ECO:0000256" key="4">
    <source>
        <dbReference type="ARBA" id="ARBA00022777"/>
    </source>
</evidence>
<dbReference type="PANTHER" id="PTHR21499:SF59">
    <property type="entry name" value="ASPARTOKINASE"/>
    <property type="match status" value="1"/>
</dbReference>
<dbReference type="EMBL" id="FN649760">
    <property type="protein sequence ID" value="CBJ32322.1"/>
    <property type="molecule type" value="Genomic_DNA"/>
</dbReference>
<gene>
    <name evidence="11" type="primary">AK1</name>
    <name evidence="11" type="ORF">Esi_0330_0001</name>
</gene>
<dbReference type="EC" id="2.7.2.4" evidence="6"/>
<reference evidence="11 12" key="1">
    <citation type="journal article" date="2010" name="Nature">
        <title>The Ectocarpus genome and the independent evolution of multicellularity in brown algae.</title>
        <authorList>
            <person name="Cock J.M."/>
            <person name="Sterck L."/>
            <person name="Rouze P."/>
            <person name="Scornet D."/>
            <person name="Allen A.E."/>
            <person name="Amoutzias G."/>
            <person name="Anthouard V."/>
            <person name="Artiguenave F."/>
            <person name="Aury J.M."/>
            <person name="Badger J.H."/>
            <person name="Beszteri B."/>
            <person name="Billiau K."/>
            <person name="Bonnet E."/>
            <person name="Bothwell J.H."/>
            <person name="Bowler C."/>
            <person name="Boyen C."/>
            <person name="Brownlee C."/>
            <person name="Carrano C.J."/>
            <person name="Charrier B."/>
            <person name="Cho G.Y."/>
            <person name="Coelho S.M."/>
            <person name="Collen J."/>
            <person name="Corre E."/>
            <person name="Da Silva C."/>
            <person name="Delage L."/>
            <person name="Delaroque N."/>
            <person name="Dittami S.M."/>
            <person name="Doulbeau S."/>
            <person name="Elias M."/>
            <person name="Farnham G."/>
            <person name="Gachon C.M."/>
            <person name="Gschloessl B."/>
            <person name="Heesch S."/>
            <person name="Jabbari K."/>
            <person name="Jubin C."/>
            <person name="Kawai H."/>
            <person name="Kimura K."/>
            <person name="Kloareg B."/>
            <person name="Kupper F.C."/>
            <person name="Lang D."/>
            <person name="Le Bail A."/>
            <person name="Leblanc C."/>
            <person name="Lerouge P."/>
            <person name="Lohr M."/>
            <person name="Lopez P.J."/>
            <person name="Martens C."/>
            <person name="Maumus F."/>
            <person name="Michel G."/>
            <person name="Miranda-Saavedra D."/>
            <person name="Morales J."/>
            <person name="Moreau H."/>
            <person name="Motomura T."/>
            <person name="Nagasato C."/>
            <person name="Napoli C.A."/>
            <person name="Nelson D.R."/>
            <person name="Nyvall-Collen P."/>
            <person name="Peters A.F."/>
            <person name="Pommier C."/>
            <person name="Potin P."/>
            <person name="Poulain J."/>
            <person name="Quesneville H."/>
            <person name="Read B."/>
            <person name="Rensing S.A."/>
            <person name="Ritter A."/>
            <person name="Rousvoal S."/>
            <person name="Samanta M."/>
            <person name="Samson G."/>
            <person name="Schroeder D.C."/>
            <person name="Segurens B."/>
            <person name="Strittmatter M."/>
            <person name="Tonon T."/>
            <person name="Tregear J.W."/>
            <person name="Valentin K."/>
            <person name="von Dassow P."/>
            <person name="Yamagishi T."/>
            <person name="Van de Peer Y."/>
            <person name="Wincker P."/>
        </authorList>
    </citation>
    <scope>NUCLEOTIDE SEQUENCE [LARGE SCALE GENOMIC DNA]</scope>
    <source>
        <strain evidence="12">Ec32 / CCAP1310/4</strain>
    </source>
</reference>
<dbReference type="STRING" id="2880.D7FXQ9"/>
<dbReference type="NCBIfam" id="TIGR00657">
    <property type="entry name" value="asp_kinases"/>
    <property type="match status" value="1"/>
</dbReference>
<protein>
    <recommendedName>
        <fullName evidence="6">Aspartokinase</fullName>
        <ecNumber evidence="6">2.7.2.4</ecNumber>
    </recommendedName>
</protein>
<dbReference type="InParanoid" id="D7FXQ9"/>
<dbReference type="GO" id="GO:0009089">
    <property type="term" value="P:lysine biosynthetic process via diaminopimelate"/>
    <property type="evidence" value="ECO:0007669"/>
    <property type="project" value="UniProtKB-UniPathway"/>
</dbReference>
<comment type="pathway">
    <text evidence="7">Amino-acid biosynthesis; L-threonine biosynthesis; L-threonine from L-aspartate: step 1/5.</text>
</comment>
<dbReference type="InterPro" id="IPR001341">
    <property type="entry name" value="Asp_kinase"/>
</dbReference>
<dbReference type="GO" id="GO:0005829">
    <property type="term" value="C:cytosol"/>
    <property type="evidence" value="ECO:0007669"/>
    <property type="project" value="TreeGrafter"/>
</dbReference>
<proteinExistence type="inferred from homology"/>
<feature type="domain" description="Aspartate/glutamate/uridylate kinase" evidence="10">
    <location>
        <begin position="105"/>
        <end position="383"/>
    </location>
</feature>
<feature type="compositionally biased region" description="Basic residues" evidence="8">
    <location>
        <begin position="40"/>
        <end position="49"/>
    </location>
</feature>
<dbReference type="OrthoDB" id="4323675at2759"/>
<dbReference type="GO" id="GO:0005524">
    <property type="term" value="F:ATP binding"/>
    <property type="evidence" value="ECO:0007669"/>
    <property type="project" value="UniProtKB-KW"/>
</dbReference>
<dbReference type="AlphaFoldDB" id="D7FXQ9"/>
<evidence type="ECO:0000256" key="7">
    <source>
        <dbReference type="RuleBase" id="RU004249"/>
    </source>
</evidence>
<dbReference type="Proteomes" id="UP000002630">
    <property type="component" value="Unassembled WGS sequence"/>
</dbReference>
<dbReference type="PROSITE" id="PS00324">
    <property type="entry name" value="ASPARTOKINASE"/>
    <property type="match status" value="1"/>
</dbReference>
<dbReference type="GO" id="GO:0009090">
    <property type="term" value="P:homoserine biosynthetic process"/>
    <property type="evidence" value="ECO:0007669"/>
    <property type="project" value="TreeGrafter"/>
</dbReference>
<dbReference type="PANTHER" id="PTHR21499">
    <property type="entry name" value="ASPARTATE KINASE"/>
    <property type="match status" value="1"/>
</dbReference>
<dbReference type="UniPathway" id="UPA00051">
    <property type="reaction ID" value="UER00462"/>
</dbReference>
<dbReference type="eggNOG" id="KOG0456">
    <property type="taxonomic scope" value="Eukaryota"/>
</dbReference>
<comment type="catalytic activity">
    <reaction evidence="6">
        <text>L-aspartate + ATP = 4-phospho-L-aspartate + ADP</text>
        <dbReference type="Rhea" id="RHEA:23776"/>
        <dbReference type="ChEBI" id="CHEBI:29991"/>
        <dbReference type="ChEBI" id="CHEBI:30616"/>
        <dbReference type="ChEBI" id="CHEBI:57535"/>
        <dbReference type="ChEBI" id="CHEBI:456216"/>
        <dbReference type="EC" id="2.7.2.4"/>
    </reaction>
</comment>
<comment type="similarity">
    <text evidence="1 6">Belongs to the aspartokinase family.</text>
</comment>
<keyword evidence="12" id="KW-1185">Reference proteome</keyword>
<feature type="signal peptide" evidence="9">
    <location>
        <begin position="1"/>
        <end position="23"/>
    </location>
</feature>
<dbReference type="InterPro" id="IPR036393">
    <property type="entry name" value="AceGlu_kinase-like_sf"/>
</dbReference>
<evidence type="ECO:0000256" key="8">
    <source>
        <dbReference type="SAM" id="MobiDB-lite"/>
    </source>
</evidence>
<feature type="chain" id="PRO_5003095985" description="Aspartokinase" evidence="9">
    <location>
        <begin position="24"/>
        <end position="469"/>
    </location>
</feature>
<name>D7FXQ9_ECTSI</name>
<evidence type="ECO:0000256" key="9">
    <source>
        <dbReference type="SAM" id="SignalP"/>
    </source>
</evidence>
<keyword evidence="5" id="KW-0067">ATP-binding</keyword>
<keyword evidence="7" id="KW-0028">Amino-acid biosynthesis</keyword>
<dbReference type="InterPro" id="IPR001048">
    <property type="entry name" value="Asp/Glu/Uridylate_kinase"/>
</dbReference>
<dbReference type="GO" id="GO:0009088">
    <property type="term" value="P:threonine biosynthetic process"/>
    <property type="evidence" value="ECO:0007669"/>
    <property type="project" value="UniProtKB-UniPathway"/>
</dbReference>
<sequence length="469" mass="50000">MPSASGTVVALGVWASVLQGAAGFVLPSAGSLAPASQRVQQRRHHHHHQPAAPTGRSSLIRRCVAANPAVDGGEVATDDVEEQAEGETVAVNAGAEAASPKKALRTVIKFGGSSLATSKRLKEVSALVKLLIDEGQMPIMVCSAMGKTTNNLLNAGEFALTDGKVYIDAIQTLHLSACDELELGEHTKSDIESLLADLRHMLEGVGMLRELTQRSRDRLVSYGERMSVRMMAAVLNKAGVPAQHFDAWTLGMRTTDEFGNADVLDESYPLIKETLSKFDPSMVAVVTGFLGQSPCKQITTLGRGGSDLTATVIGVACGADEVQVWKDVDGMMTADPRAVPGAVPVPCVSYEEAAELAYFGANILHPVSMRPVIKTGLPVRIKNSYNPSHPGTVIAANRDCGETLVTAITFKKGVELVDIVSTRMLGQSGCLERVGEFAEVSEYPTRYVASPVPELFCSRRISVFRMNLA</sequence>
<dbReference type="GO" id="GO:0004072">
    <property type="term" value="F:aspartate kinase activity"/>
    <property type="evidence" value="ECO:0007669"/>
    <property type="project" value="UniProtKB-EC"/>
</dbReference>
<dbReference type="InterPro" id="IPR042199">
    <property type="entry name" value="AsparK_Bifunc_asparK/hSer_DH"/>
</dbReference>
<evidence type="ECO:0000313" key="12">
    <source>
        <dbReference type="Proteomes" id="UP000002630"/>
    </source>
</evidence>
<keyword evidence="4 6" id="KW-0418">Kinase</keyword>
<keyword evidence="2 6" id="KW-0808">Transferase</keyword>
<accession>D7FXQ9</accession>
<dbReference type="Gene3D" id="3.40.1160.10">
    <property type="entry name" value="Acetylglutamate kinase-like"/>
    <property type="match status" value="1"/>
</dbReference>
<dbReference type="SUPFAM" id="SSF53633">
    <property type="entry name" value="Carbamate kinase-like"/>
    <property type="match status" value="1"/>
</dbReference>